<dbReference type="RefSeq" id="WP_186906943.1">
    <property type="nucleotide sequence ID" value="NZ_JACOPP010000004.1"/>
</dbReference>
<dbReference type="SMART" id="SM00382">
    <property type="entry name" value="AAA"/>
    <property type="match status" value="1"/>
</dbReference>
<dbReference type="Pfam" id="PF00005">
    <property type="entry name" value="ABC_tran"/>
    <property type="match status" value="1"/>
</dbReference>
<dbReference type="PROSITE" id="PS00211">
    <property type="entry name" value="ABC_TRANSPORTER_1"/>
    <property type="match status" value="1"/>
</dbReference>
<keyword evidence="5" id="KW-0547">Nucleotide-binding</keyword>
<keyword evidence="9" id="KW-0472">Membrane</keyword>
<dbReference type="AlphaFoldDB" id="A0A8J6JE89"/>
<accession>A0A8J6JE89</accession>
<dbReference type="GO" id="GO:0016887">
    <property type="term" value="F:ATP hydrolysis activity"/>
    <property type="evidence" value="ECO:0007669"/>
    <property type="project" value="InterPro"/>
</dbReference>
<dbReference type="CDD" id="cd03214">
    <property type="entry name" value="ABC_Iron-Siderophores_B12_Hemin"/>
    <property type="match status" value="1"/>
</dbReference>
<evidence type="ECO:0000256" key="7">
    <source>
        <dbReference type="ARBA" id="ARBA00023004"/>
    </source>
</evidence>
<evidence type="ECO:0000259" key="10">
    <source>
        <dbReference type="PROSITE" id="PS50893"/>
    </source>
</evidence>
<keyword evidence="12" id="KW-1185">Reference proteome</keyword>
<evidence type="ECO:0000256" key="9">
    <source>
        <dbReference type="ARBA" id="ARBA00023136"/>
    </source>
</evidence>
<keyword evidence="6 11" id="KW-0067">ATP-binding</keyword>
<dbReference type="SUPFAM" id="SSF52540">
    <property type="entry name" value="P-loop containing nucleoside triphosphate hydrolases"/>
    <property type="match status" value="1"/>
</dbReference>
<proteinExistence type="predicted"/>
<evidence type="ECO:0000256" key="4">
    <source>
        <dbReference type="ARBA" id="ARBA00022496"/>
    </source>
</evidence>
<dbReference type="InterPro" id="IPR027417">
    <property type="entry name" value="P-loop_NTPase"/>
</dbReference>
<dbReference type="Gene3D" id="3.40.50.300">
    <property type="entry name" value="P-loop containing nucleotide triphosphate hydrolases"/>
    <property type="match status" value="1"/>
</dbReference>
<dbReference type="PANTHER" id="PTHR42771">
    <property type="entry name" value="IRON(3+)-HYDROXAMATE IMPORT ATP-BINDING PROTEIN FHUC"/>
    <property type="match status" value="1"/>
</dbReference>
<dbReference type="InterPro" id="IPR051535">
    <property type="entry name" value="Siderophore_ABC-ATPase"/>
</dbReference>
<evidence type="ECO:0000256" key="1">
    <source>
        <dbReference type="ARBA" id="ARBA00004202"/>
    </source>
</evidence>
<evidence type="ECO:0000256" key="5">
    <source>
        <dbReference type="ARBA" id="ARBA00022741"/>
    </source>
</evidence>
<comment type="caution">
    <text evidence="11">The sequence shown here is derived from an EMBL/GenBank/DDBJ whole genome shotgun (WGS) entry which is preliminary data.</text>
</comment>
<protein>
    <submittedName>
        <fullName evidence="11">ABC transporter ATP-binding protein</fullName>
    </submittedName>
</protein>
<keyword evidence="2" id="KW-0813">Transport</keyword>
<dbReference type="InterPro" id="IPR003439">
    <property type="entry name" value="ABC_transporter-like_ATP-bd"/>
</dbReference>
<dbReference type="GO" id="GO:0005524">
    <property type="term" value="F:ATP binding"/>
    <property type="evidence" value="ECO:0007669"/>
    <property type="project" value="UniProtKB-KW"/>
</dbReference>
<dbReference type="GO" id="GO:0006826">
    <property type="term" value="P:iron ion transport"/>
    <property type="evidence" value="ECO:0007669"/>
    <property type="project" value="UniProtKB-KW"/>
</dbReference>
<comment type="subcellular location">
    <subcellularLocation>
        <location evidence="1">Cell membrane</location>
        <topology evidence="1">Peripheral membrane protein</topology>
    </subcellularLocation>
</comment>
<dbReference type="FunFam" id="3.40.50.300:FF:000134">
    <property type="entry name" value="Iron-enterobactin ABC transporter ATP-binding protein"/>
    <property type="match status" value="1"/>
</dbReference>
<evidence type="ECO:0000313" key="12">
    <source>
        <dbReference type="Proteomes" id="UP000661435"/>
    </source>
</evidence>
<reference evidence="11" key="1">
    <citation type="submission" date="2020-08" db="EMBL/GenBank/DDBJ databases">
        <title>Genome public.</title>
        <authorList>
            <person name="Liu C."/>
            <person name="Sun Q."/>
        </authorList>
    </citation>
    <scope>NUCLEOTIDE SEQUENCE</scope>
    <source>
        <strain evidence="11">NSJ-51</strain>
    </source>
</reference>
<organism evidence="11 12">
    <name type="scientific">Lawsonibacter hominis</name>
    <dbReference type="NCBI Taxonomy" id="2763053"/>
    <lineage>
        <taxon>Bacteria</taxon>
        <taxon>Bacillati</taxon>
        <taxon>Bacillota</taxon>
        <taxon>Clostridia</taxon>
        <taxon>Eubacteriales</taxon>
        <taxon>Oscillospiraceae</taxon>
        <taxon>Lawsonibacter</taxon>
    </lineage>
</organism>
<keyword evidence="3" id="KW-1003">Cell membrane</keyword>
<dbReference type="Proteomes" id="UP000661435">
    <property type="component" value="Unassembled WGS sequence"/>
</dbReference>
<dbReference type="GO" id="GO:0005886">
    <property type="term" value="C:plasma membrane"/>
    <property type="evidence" value="ECO:0007669"/>
    <property type="project" value="UniProtKB-SubCell"/>
</dbReference>
<dbReference type="EMBL" id="JACOPP010000004">
    <property type="protein sequence ID" value="MBC5733049.1"/>
    <property type="molecule type" value="Genomic_DNA"/>
</dbReference>
<evidence type="ECO:0000256" key="3">
    <source>
        <dbReference type="ARBA" id="ARBA00022475"/>
    </source>
</evidence>
<evidence type="ECO:0000256" key="6">
    <source>
        <dbReference type="ARBA" id="ARBA00022840"/>
    </source>
</evidence>
<name>A0A8J6JE89_9FIRM</name>
<sequence>MQPYLMHAQDLRVELGHTLIVRDVTLGIRDREILTIIGPNGSGKSTLVRGMCRLLKPSGGRVLLEGRDLQELKRTQIARRIAVLPQKKSIPADITVERLVQYGRVPYARFGGRLTREDNAVVDRMLALTGTERFRFRSVATLSGGEAQMAWIAMALAQQPDILFLDEPTTFLDISYQLAVLSLVRQLQAEARISVVMVLHDLNQAALNSDRLAILQAGRLKAVGTPEELCRPEMFRDIFRVETERVSFDRGKNYYIPLKMTPEER</sequence>
<keyword evidence="7" id="KW-0408">Iron</keyword>
<evidence type="ECO:0000256" key="8">
    <source>
        <dbReference type="ARBA" id="ARBA00023065"/>
    </source>
</evidence>
<gene>
    <name evidence="11" type="ORF">H8S57_04815</name>
</gene>
<evidence type="ECO:0000313" key="11">
    <source>
        <dbReference type="EMBL" id="MBC5733049.1"/>
    </source>
</evidence>
<dbReference type="InterPro" id="IPR003593">
    <property type="entry name" value="AAA+_ATPase"/>
</dbReference>
<dbReference type="PROSITE" id="PS50893">
    <property type="entry name" value="ABC_TRANSPORTER_2"/>
    <property type="match status" value="1"/>
</dbReference>
<dbReference type="PANTHER" id="PTHR42771:SF4">
    <property type="entry name" value="IRON(3+)-HYDROXAMATE IMPORT ATP-BINDING PROTEIN FHUC"/>
    <property type="match status" value="1"/>
</dbReference>
<feature type="domain" description="ABC transporter" evidence="10">
    <location>
        <begin position="6"/>
        <end position="242"/>
    </location>
</feature>
<keyword evidence="4" id="KW-0410">Iron transport</keyword>
<evidence type="ECO:0000256" key="2">
    <source>
        <dbReference type="ARBA" id="ARBA00022448"/>
    </source>
</evidence>
<dbReference type="InterPro" id="IPR017871">
    <property type="entry name" value="ABC_transporter-like_CS"/>
</dbReference>
<keyword evidence="8" id="KW-0406">Ion transport</keyword>